<evidence type="ECO:0000256" key="15">
    <source>
        <dbReference type="ARBA" id="ARBA00047816"/>
    </source>
</evidence>
<keyword evidence="6 16" id="KW-0679">Respiratory chain</keyword>
<evidence type="ECO:0000256" key="17">
    <source>
        <dbReference type="RuleBase" id="RU363061"/>
    </source>
</evidence>
<feature type="region of interest" description="Disordered" evidence="18">
    <location>
        <begin position="1"/>
        <end position="27"/>
    </location>
</feature>
<keyword evidence="10 16" id="KW-0249">Electron transport</keyword>
<comment type="caution">
    <text evidence="20">The sequence shown here is derived from an EMBL/GenBank/DDBJ whole genome shotgun (WGS) entry which is preliminary data.</text>
</comment>
<dbReference type="AlphaFoldDB" id="A0A546Y7N0"/>
<dbReference type="GO" id="GO:0045277">
    <property type="term" value="C:respiratory chain complex IV"/>
    <property type="evidence" value="ECO:0007669"/>
    <property type="project" value="InterPro"/>
</dbReference>
<feature type="transmembrane region" description="Helical" evidence="17">
    <location>
        <begin position="149"/>
        <end position="167"/>
    </location>
</feature>
<feature type="transmembrane region" description="Helical" evidence="17">
    <location>
        <begin position="390"/>
        <end position="411"/>
    </location>
</feature>
<dbReference type="GO" id="GO:0020037">
    <property type="term" value="F:heme binding"/>
    <property type="evidence" value="ECO:0007669"/>
    <property type="project" value="InterPro"/>
</dbReference>
<evidence type="ECO:0000256" key="11">
    <source>
        <dbReference type="ARBA" id="ARBA00022989"/>
    </source>
</evidence>
<feature type="transmembrane region" description="Helical" evidence="17">
    <location>
        <begin position="236"/>
        <end position="263"/>
    </location>
</feature>
<evidence type="ECO:0000256" key="8">
    <source>
        <dbReference type="ARBA" id="ARBA00022723"/>
    </source>
</evidence>
<evidence type="ECO:0000256" key="13">
    <source>
        <dbReference type="ARBA" id="ARBA00023008"/>
    </source>
</evidence>
<keyword evidence="5 16" id="KW-0349">Heme</keyword>
<dbReference type="Pfam" id="PF00115">
    <property type="entry name" value="COX1"/>
    <property type="match status" value="1"/>
</dbReference>
<evidence type="ECO:0000256" key="18">
    <source>
        <dbReference type="SAM" id="MobiDB-lite"/>
    </source>
</evidence>
<comment type="function">
    <text evidence="17">Cytochrome c oxidase is the component of the respiratory chain that catalyzes the reduction of oxygen to water. Subunits 1-3 form the functional core of the enzyme complex. CO I is the catalytic subunit of the enzyme. Electrons originating in cytochrome c are transferred via the copper A center of subunit 2 and heme A of subunit 1 to the bimetallic center formed by heme A3 and copper B.</text>
</comment>
<comment type="similarity">
    <text evidence="3 16">Belongs to the heme-copper respiratory oxidase family.</text>
</comment>
<dbReference type="InterPro" id="IPR033944">
    <property type="entry name" value="Cyt_c_oxase_su1_dom"/>
</dbReference>
<gene>
    <name evidence="20" type="primary">ctaD</name>
    <name evidence="20" type="ORF">EXN61_03410</name>
</gene>
<dbReference type="GO" id="GO:0046872">
    <property type="term" value="F:metal ion binding"/>
    <property type="evidence" value="ECO:0007669"/>
    <property type="project" value="UniProtKB-KW"/>
</dbReference>
<evidence type="ECO:0000256" key="5">
    <source>
        <dbReference type="ARBA" id="ARBA00022617"/>
    </source>
</evidence>
<evidence type="ECO:0000256" key="1">
    <source>
        <dbReference type="ARBA" id="ARBA00004651"/>
    </source>
</evidence>
<dbReference type="PROSITE" id="PS00077">
    <property type="entry name" value="COX1_CUB"/>
    <property type="match status" value="1"/>
</dbReference>
<dbReference type="RefSeq" id="WP_142855414.1">
    <property type="nucleotide sequence ID" value="NZ_JAAMCC010000006.1"/>
</dbReference>
<dbReference type="SUPFAM" id="SSF81442">
    <property type="entry name" value="Cytochrome c oxidase subunit I-like"/>
    <property type="match status" value="1"/>
</dbReference>
<dbReference type="GO" id="GO:0015990">
    <property type="term" value="P:electron transport coupled proton transport"/>
    <property type="evidence" value="ECO:0007669"/>
    <property type="project" value="InterPro"/>
</dbReference>
<evidence type="ECO:0000313" key="21">
    <source>
        <dbReference type="Proteomes" id="UP000317023"/>
    </source>
</evidence>
<dbReference type="PRINTS" id="PR01165">
    <property type="entry name" value="CYCOXIDASEI"/>
</dbReference>
<dbReference type="PANTHER" id="PTHR10422:SF18">
    <property type="entry name" value="CYTOCHROME C OXIDASE SUBUNIT 1"/>
    <property type="match status" value="1"/>
</dbReference>
<reference evidence="20 21" key="1">
    <citation type="journal article" date="2019" name="Appl. Microbiol. Biotechnol.">
        <title>Differential efficiency of wild type rhizogenic strains for rol gene transformation of plants.</title>
        <authorList>
            <person name="Desmet S."/>
            <person name="De Keyser E."/>
            <person name="Van Vaerenbergh J."/>
            <person name="Baeyen S."/>
            <person name="Van Huylenbroeck J."/>
            <person name="Geelen D."/>
            <person name="Dhooghe E."/>
        </authorList>
    </citation>
    <scope>NUCLEOTIDE SEQUENCE [LARGE SCALE GENOMIC DNA]</scope>
    <source>
        <strain evidence="20 21">MAFF210266</strain>
    </source>
</reference>
<keyword evidence="14 17" id="KW-0472">Membrane</keyword>
<keyword evidence="13 17" id="KW-0186">Copper</keyword>
<feature type="transmembrane region" description="Helical" evidence="17">
    <location>
        <begin position="356"/>
        <end position="378"/>
    </location>
</feature>
<dbReference type="InterPro" id="IPR023616">
    <property type="entry name" value="Cyt_c_oxase-like_su1_dom"/>
</dbReference>
<evidence type="ECO:0000256" key="14">
    <source>
        <dbReference type="ARBA" id="ARBA00023136"/>
    </source>
</evidence>
<dbReference type="InterPro" id="IPR014241">
    <property type="entry name" value="Cyt_c_oxidase_su1_bac"/>
</dbReference>
<evidence type="ECO:0000259" key="19">
    <source>
        <dbReference type="PROSITE" id="PS50855"/>
    </source>
</evidence>
<keyword evidence="7 16" id="KW-0812">Transmembrane</keyword>
<organism evidence="20 21">
    <name type="scientific">Agrobacterium tumefaciens</name>
    <dbReference type="NCBI Taxonomy" id="358"/>
    <lineage>
        <taxon>Bacteria</taxon>
        <taxon>Pseudomonadati</taxon>
        <taxon>Pseudomonadota</taxon>
        <taxon>Alphaproteobacteria</taxon>
        <taxon>Hyphomicrobiales</taxon>
        <taxon>Rhizobiaceae</taxon>
        <taxon>Rhizobium/Agrobacterium group</taxon>
        <taxon>Agrobacterium</taxon>
        <taxon>Agrobacterium tumefaciens complex</taxon>
    </lineage>
</organism>
<evidence type="ECO:0000313" key="20">
    <source>
        <dbReference type="EMBL" id="TRB08965.1"/>
    </source>
</evidence>
<keyword evidence="8 17" id="KW-0479">Metal-binding</keyword>
<dbReference type="PROSITE" id="PS50855">
    <property type="entry name" value="COX1"/>
    <property type="match status" value="1"/>
</dbReference>
<dbReference type="EC" id="7.1.1.9" evidence="17"/>
<feature type="transmembrane region" description="Helical" evidence="17">
    <location>
        <begin position="466"/>
        <end position="488"/>
    </location>
</feature>
<feature type="transmembrane region" description="Helical" evidence="17">
    <location>
        <begin position="319"/>
        <end position="341"/>
    </location>
</feature>
<feature type="compositionally biased region" description="Basic and acidic residues" evidence="18">
    <location>
        <begin position="1"/>
        <end position="25"/>
    </location>
</feature>
<feature type="transmembrane region" description="Helical" evidence="17">
    <location>
        <begin position="423"/>
        <end position="446"/>
    </location>
</feature>
<dbReference type="PANTHER" id="PTHR10422">
    <property type="entry name" value="CYTOCHROME C OXIDASE SUBUNIT 1"/>
    <property type="match status" value="1"/>
</dbReference>
<feature type="transmembrane region" description="Helical" evidence="17">
    <location>
        <begin position="46"/>
        <end position="67"/>
    </location>
</feature>
<feature type="transmembrane region" description="Helical" evidence="17">
    <location>
        <begin position="283"/>
        <end position="307"/>
    </location>
</feature>
<evidence type="ECO:0000256" key="3">
    <source>
        <dbReference type="ARBA" id="ARBA00009578"/>
    </source>
</evidence>
<feature type="transmembrane region" description="Helical" evidence="17">
    <location>
        <begin position="108"/>
        <end position="128"/>
    </location>
</feature>
<comment type="catalytic activity">
    <reaction evidence="15 17">
        <text>4 Fe(II)-[cytochrome c] + O2 + 8 H(+)(in) = 4 Fe(III)-[cytochrome c] + 2 H2O + 4 H(+)(out)</text>
        <dbReference type="Rhea" id="RHEA:11436"/>
        <dbReference type="Rhea" id="RHEA-COMP:10350"/>
        <dbReference type="Rhea" id="RHEA-COMP:14399"/>
        <dbReference type="ChEBI" id="CHEBI:15377"/>
        <dbReference type="ChEBI" id="CHEBI:15378"/>
        <dbReference type="ChEBI" id="CHEBI:15379"/>
        <dbReference type="ChEBI" id="CHEBI:29033"/>
        <dbReference type="ChEBI" id="CHEBI:29034"/>
        <dbReference type="EC" id="7.1.1.9"/>
    </reaction>
</comment>
<comment type="pathway">
    <text evidence="2 17">Energy metabolism; oxidative phosphorylation.</text>
</comment>
<dbReference type="GO" id="GO:0004129">
    <property type="term" value="F:cytochrome-c oxidase activity"/>
    <property type="evidence" value="ECO:0007669"/>
    <property type="project" value="UniProtKB-EC"/>
</dbReference>
<keyword evidence="11 17" id="KW-1133">Transmembrane helix</keyword>
<proteinExistence type="inferred from homology"/>
<dbReference type="UniPathway" id="UPA00705"/>
<evidence type="ECO:0000256" key="6">
    <source>
        <dbReference type="ARBA" id="ARBA00022660"/>
    </source>
</evidence>
<dbReference type="Proteomes" id="UP000317023">
    <property type="component" value="Unassembled WGS sequence"/>
</dbReference>
<evidence type="ECO:0000256" key="9">
    <source>
        <dbReference type="ARBA" id="ARBA00022967"/>
    </source>
</evidence>
<dbReference type="GO" id="GO:0022904">
    <property type="term" value="P:respiratory electron transport chain"/>
    <property type="evidence" value="ECO:0007669"/>
    <property type="project" value="TreeGrafter"/>
</dbReference>
<evidence type="ECO:0000256" key="16">
    <source>
        <dbReference type="RuleBase" id="RU000370"/>
    </source>
</evidence>
<comment type="subcellular location">
    <subcellularLocation>
        <location evidence="1 17">Cell membrane</location>
        <topology evidence="1 17">Multi-pass membrane protein</topology>
    </subcellularLocation>
</comment>
<dbReference type="EMBL" id="SGOE01000001">
    <property type="protein sequence ID" value="TRB08965.1"/>
    <property type="molecule type" value="Genomic_DNA"/>
</dbReference>
<dbReference type="GO" id="GO:0006119">
    <property type="term" value="P:oxidative phosphorylation"/>
    <property type="evidence" value="ECO:0007669"/>
    <property type="project" value="UniProtKB-UniPathway"/>
</dbReference>
<dbReference type="Gene3D" id="1.20.210.10">
    <property type="entry name" value="Cytochrome c oxidase-like, subunit I domain"/>
    <property type="match status" value="1"/>
</dbReference>
<evidence type="ECO:0000256" key="4">
    <source>
        <dbReference type="ARBA" id="ARBA00022448"/>
    </source>
</evidence>
<keyword evidence="4 16" id="KW-0813">Transport</keyword>
<evidence type="ECO:0000256" key="2">
    <source>
        <dbReference type="ARBA" id="ARBA00004673"/>
    </source>
</evidence>
<keyword evidence="9" id="KW-1278">Translocase</keyword>
<feature type="transmembrane region" description="Helical" evidence="17">
    <location>
        <begin position="198"/>
        <end position="224"/>
    </location>
</feature>
<evidence type="ECO:0000256" key="10">
    <source>
        <dbReference type="ARBA" id="ARBA00022982"/>
    </source>
</evidence>
<name>A0A546Y7N0_AGRTU</name>
<keyword evidence="17" id="KW-1003">Cell membrane</keyword>
<dbReference type="FunFam" id="1.20.210.10:FF:000004">
    <property type="entry name" value="Cytochrome c oxidase subunit 1"/>
    <property type="match status" value="1"/>
</dbReference>
<keyword evidence="20" id="KW-0560">Oxidoreductase</keyword>
<protein>
    <recommendedName>
        <fullName evidence="17">Cytochrome c oxidase subunit 1</fullName>
        <ecNumber evidence="17">7.1.1.9</ecNumber>
    </recommendedName>
</protein>
<feature type="domain" description="Cytochrome oxidase subunit I profile" evidence="19">
    <location>
        <begin position="37"/>
        <end position="566"/>
    </location>
</feature>
<dbReference type="InterPro" id="IPR036927">
    <property type="entry name" value="Cyt_c_oxase-like_su1_sf"/>
</dbReference>
<dbReference type="GO" id="GO:0005886">
    <property type="term" value="C:plasma membrane"/>
    <property type="evidence" value="ECO:0007669"/>
    <property type="project" value="UniProtKB-SubCell"/>
</dbReference>
<dbReference type="GO" id="GO:0016491">
    <property type="term" value="F:oxidoreductase activity"/>
    <property type="evidence" value="ECO:0007669"/>
    <property type="project" value="UniProtKB-KW"/>
</dbReference>
<dbReference type="InterPro" id="IPR000883">
    <property type="entry name" value="Cyt_C_Oxase_1"/>
</dbReference>
<feature type="transmembrane region" description="Helical" evidence="17">
    <location>
        <begin position="508"/>
        <end position="528"/>
    </location>
</feature>
<dbReference type="CDD" id="cd01663">
    <property type="entry name" value="Cyt_c_Oxidase_I"/>
    <property type="match status" value="1"/>
</dbReference>
<accession>A0A546Y7N0</accession>
<dbReference type="NCBIfam" id="TIGR02891">
    <property type="entry name" value="CtaD_CoxA"/>
    <property type="match status" value="1"/>
</dbReference>
<dbReference type="InterPro" id="IPR023615">
    <property type="entry name" value="Cyt_c_Oxase_su1_BS"/>
</dbReference>
<evidence type="ECO:0000256" key="7">
    <source>
        <dbReference type="ARBA" id="ARBA00022692"/>
    </source>
</evidence>
<keyword evidence="12 17" id="KW-0408">Iron</keyword>
<evidence type="ECO:0000256" key="12">
    <source>
        <dbReference type="ARBA" id="ARBA00023004"/>
    </source>
</evidence>
<sequence length="566" mass="62328">MAGPSAHDDHHSHGHSAHDDHSHDPHHSHKPGFFARWFLSTNHKDIGTLYLIFAIIAGIVGGGLSVVMRMELQEPGIQIFHGLASMVYGFEGDAAIDGGKHMFNVFTTAHALIMIFFMVMPAMIGGFANWMIPIMIGAPDMAFPRLNNISFWLIVPAFILLLLSLFVEGPAGAYGVGGGWTMYPPLSTSGMPGPAVDLAIFSLHVAGASSILGAINFITTILNMRAPGMTLHKMPLFAWSVLVTAFLLLLSLPVLAGGITMLLTDRNFGTAFFSPEGGGDPILYQHLFWFFGHPEVYILILPGFGIISHIVSTFSKKPVFGYLGMAYAMVAIGAVGFIVWAHHMYTVGLSLEAQRYFVFATMVIAVPTGIKIFSWIATMWGGSLTFSTPMVWAIGFIFLFTVGGVTGVQLANAGLDRSLHDTYYVVAHFHYVLSLGAVFAIFAGWYYWFPKITGYMYSEFIGKLHFWVMFVGVNLIFFPQHFLGLAGMPRRYIDYPDAYAGWNMVSSYGSYISAVAVGIFLFGVWEAFAKKRIAGNNPWGEGATTLEWQLSSPPPYHQWEQLPRIR</sequence>